<evidence type="ECO:0000313" key="4">
    <source>
        <dbReference type="Proteomes" id="UP000315700"/>
    </source>
</evidence>
<feature type="transmembrane region" description="Helical" evidence="2">
    <location>
        <begin position="134"/>
        <end position="153"/>
    </location>
</feature>
<organism evidence="3 4">
    <name type="scientific">Caulifigura coniformis</name>
    <dbReference type="NCBI Taxonomy" id="2527983"/>
    <lineage>
        <taxon>Bacteria</taxon>
        <taxon>Pseudomonadati</taxon>
        <taxon>Planctomycetota</taxon>
        <taxon>Planctomycetia</taxon>
        <taxon>Planctomycetales</taxon>
        <taxon>Planctomycetaceae</taxon>
        <taxon>Caulifigura</taxon>
    </lineage>
</organism>
<evidence type="ECO:0000313" key="3">
    <source>
        <dbReference type="EMBL" id="QDT56563.1"/>
    </source>
</evidence>
<keyword evidence="2" id="KW-0812">Transmembrane</keyword>
<dbReference type="GO" id="GO:0140359">
    <property type="term" value="F:ABC-type transporter activity"/>
    <property type="evidence" value="ECO:0007669"/>
    <property type="project" value="InterPro"/>
</dbReference>
<proteinExistence type="predicted"/>
<dbReference type="InParanoid" id="A0A517SKA8"/>
<feature type="compositionally biased region" description="Polar residues" evidence="1">
    <location>
        <begin position="299"/>
        <end position="315"/>
    </location>
</feature>
<dbReference type="PANTHER" id="PTHR43471">
    <property type="entry name" value="ABC TRANSPORTER PERMEASE"/>
    <property type="match status" value="1"/>
</dbReference>
<accession>A0A517SKA8</accession>
<dbReference type="PANTHER" id="PTHR43471:SF1">
    <property type="entry name" value="ABC TRANSPORTER PERMEASE PROTEIN NOSY-RELATED"/>
    <property type="match status" value="1"/>
</dbReference>
<evidence type="ECO:0000256" key="1">
    <source>
        <dbReference type="SAM" id="MobiDB-lite"/>
    </source>
</evidence>
<dbReference type="AlphaFoldDB" id="A0A517SKA8"/>
<feature type="transmembrane region" description="Helical" evidence="2">
    <location>
        <begin position="252"/>
        <end position="270"/>
    </location>
</feature>
<feature type="region of interest" description="Disordered" evidence="1">
    <location>
        <begin position="297"/>
        <end position="320"/>
    </location>
</feature>
<reference evidence="3 4" key="1">
    <citation type="submission" date="2019-02" db="EMBL/GenBank/DDBJ databases">
        <title>Deep-cultivation of Planctomycetes and their phenomic and genomic characterization uncovers novel biology.</title>
        <authorList>
            <person name="Wiegand S."/>
            <person name="Jogler M."/>
            <person name="Boedeker C."/>
            <person name="Pinto D."/>
            <person name="Vollmers J."/>
            <person name="Rivas-Marin E."/>
            <person name="Kohn T."/>
            <person name="Peeters S.H."/>
            <person name="Heuer A."/>
            <person name="Rast P."/>
            <person name="Oberbeckmann S."/>
            <person name="Bunk B."/>
            <person name="Jeske O."/>
            <person name="Meyerdierks A."/>
            <person name="Storesund J.E."/>
            <person name="Kallscheuer N."/>
            <person name="Luecker S."/>
            <person name="Lage O.M."/>
            <person name="Pohl T."/>
            <person name="Merkel B.J."/>
            <person name="Hornburger P."/>
            <person name="Mueller R.-W."/>
            <person name="Bruemmer F."/>
            <person name="Labrenz M."/>
            <person name="Spormann A.M."/>
            <person name="Op den Camp H."/>
            <person name="Overmann J."/>
            <person name="Amann R."/>
            <person name="Jetten M.S.M."/>
            <person name="Mascher T."/>
            <person name="Medema M.H."/>
            <person name="Devos D.P."/>
            <person name="Kaster A.-K."/>
            <person name="Ovreas L."/>
            <person name="Rohde M."/>
            <person name="Galperin M.Y."/>
            <person name="Jogler C."/>
        </authorList>
    </citation>
    <scope>NUCLEOTIDE SEQUENCE [LARGE SCALE GENOMIC DNA]</scope>
    <source>
        <strain evidence="3 4">Pan44</strain>
    </source>
</reference>
<dbReference type="GO" id="GO:0005886">
    <property type="term" value="C:plasma membrane"/>
    <property type="evidence" value="ECO:0007669"/>
    <property type="project" value="UniProtKB-SubCell"/>
</dbReference>
<keyword evidence="4" id="KW-1185">Reference proteome</keyword>
<keyword evidence="2" id="KW-1133">Transmembrane helix</keyword>
<dbReference type="RefSeq" id="WP_231754352.1">
    <property type="nucleotide sequence ID" value="NZ_CP036271.1"/>
</dbReference>
<name>A0A517SKA8_9PLAN</name>
<dbReference type="Proteomes" id="UP000315700">
    <property type="component" value="Chromosome"/>
</dbReference>
<dbReference type="EMBL" id="CP036271">
    <property type="protein sequence ID" value="QDT56563.1"/>
    <property type="molecule type" value="Genomic_DNA"/>
</dbReference>
<gene>
    <name evidence="3" type="ORF">Pan44_46190</name>
</gene>
<feature type="transmembrane region" description="Helical" evidence="2">
    <location>
        <begin position="442"/>
        <end position="461"/>
    </location>
</feature>
<sequence>MRQMRLVRTVIRKELRVTFRDRWLCLACALFSVALTVSCWLSVTYGAETVSEIESLQRTARQDWLDQPTTNAHMATHHGTTLYKPLSPLSVLDPGIDPLFGSQVRVQSHRQERMTDPRDARRPWLNSLAVDSPALLLEAGLPVFVVLLGFAGISREREQGTNRLLAGNGAPWSAVIVGKLAAICIIAAVMSLPALIPAIASLGLEAETPVMPWPDRGLRVLFLVTAGALYILGWAALSLAISSAAGSTRTAFLALILLWFGWTIAAPRLAGSVAMNRYPIPDWRDLERARDDALRFNKDATSTDDATGSESATPSESREISSEGAKLLALESFSDAVYDRFGGQIESAFESQDQVMSLGTLLSPYLAMRANSMLWSATDRRHHEDFRRAAETYRRDLVRSLNLMEARQERPGPSSEDRRVFWARMPAFDYRFPPAASVFRDAFLSTAVLCVWCLVTLVGAFRVPH</sequence>
<feature type="transmembrane region" description="Helical" evidence="2">
    <location>
        <begin position="174"/>
        <end position="200"/>
    </location>
</feature>
<dbReference type="Pfam" id="PF12679">
    <property type="entry name" value="ABC2_membrane_2"/>
    <property type="match status" value="1"/>
</dbReference>
<keyword evidence="2" id="KW-0472">Membrane</keyword>
<dbReference type="KEGG" id="ccos:Pan44_46190"/>
<feature type="transmembrane region" description="Helical" evidence="2">
    <location>
        <begin position="220"/>
        <end position="240"/>
    </location>
</feature>
<protein>
    <submittedName>
        <fullName evidence="3">ABC-2 family transporter protein</fullName>
    </submittedName>
</protein>
<evidence type="ECO:0000256" key="2">
    <source>
        <dbReference type="SAM" id="Phobius"/>
    </source>
</evidence>